<keyword evidence="1" id="KW-1133">Transmembrane helix</keyword>
<accession>A0A2N7TNG4</accession>
<dbReference type="AlphaFoldDB" id="A0A2N7TNG4"/>
<comment type="caution">
    <text evidence="2">The sequence shown here is derived from an EMBL/GenBank/DDBJ whole genome shotgun (WGS) entry which is preliminary data.</text>
</comment>
<organism evidence="2 3">
    <name type="scientific">Halomonas heilongjiangensis</name>
    <dbReference type="NCBI Taxonomy" id="1387883"/>
    <lineage>
        <taxon>Bacteria</taxon>
        <taxon>Pseudomonadati</taxon>
        <taxon>Pseudomonadota</taxon>
        <taxon>Gammaproteobacteria</taxon>
        <taxon>Oceanospirillales</taxon>
        <taxon>Halomonadaceae</taxon>
        <taxon>Halomonas</taxon>
    </lineage>
</organism>
<dbReference type="Pfam" id="PF11391">
    <property type="entry name" value="DUF2798"/>
    <property type="match status" value="1"/>
</dbReference>
<name>A0A2N7TNG4_9GAMM</name>
<sequence>MLFPPRYAPLVVSVLMTTYMAGLMTLAIILVNTGPGEGFLTRWGQAFLVSWPIAFVLITVGRPLILRLAAKLIRHP</sequence>
<evidence type="ECO:0008006" key="4">
    <source>
        <dbReference type="Google" id="ProtNLM"/>
    </source>
</evidence>
<reference evidence="2 3" key="1">
    <citation type="submission" date="2018-01" db="EMBL/GenBank/DDBJ databases">
        <title>Halomonas endophytica sp. nov., isolated from storage liquid in the stems of Populus euphratica.</title>
        <authorList>
            <person name="Chen C."/>
        </authorList>
    </citation>
    <scope>NUCLEOTIDE SEQUENCE [LARGE SCALE GENOMIC DNA]</scope>
    <source>
        <strain evidence="2 3">DSM 26881</strain>
    </source>
</reference>
<dbReference type="RefSeq" id="WP_102627698.1">
    <property type="nucleotide sequence ID" value="NZ_PDOH01000014.1"/>
</dbReference>
<dbReference type="OrthoDB" id="8481133at2"/>
<dbReference type="EMBL" id="PNRE01000043">
    <property type="protein sequence ID" value="PMR69720.1"/>
    <property type="molecule type" value="Genomic_DNA"/>
</dbReference>
<protein>
    <recommendedName>
        <fullName evidence="4">DUF2798 domain-containing protein</fullName>
    </recommendedName>
</protein>
<keyword evidence="3" id="KW-1185">Reference proteome</keyword>
<feature type="transmembrane region" description="Helical" evidence="1">
    <location>
        <begin position="43"/>
        <end position="65"/>
    </location>
</feature>
<evidence type="ECO:0000256" key="1">
    <source>
        <dbReference type="SAM" id="Phobius"/>
    </source>
</evidence>
<evidence type="ECO:0000313" key="3">
    <source>
        <dbReference type="Proteomes" id="UP000235346"/>
    </source>
</evidence>
<evidence type="ECO:0000313" key="2">
    <source>
        <dbReference type="EMBL" id="PMR69720.1"/>
    </source>
</evidence>
<keyword evidence="1" id="KW-0812">Transmembrane</keyword>
<dbReference type="Proteomes" id="UP000235346">
    <property type="component" value="Unassembled WGS sequence"/>
</dbReference>
<keyword evidence="1" id="KW-0472">Membrane</keyword>
<gene>
    <name evidence="2" type="ORF">C1H66_09760</name>
</gene>
<dbReference type="InterPro" id="IPR021529">
    <property type="entry name" value="DUF2798"/>
</dbReference>
<proteinExistence type="predicted"/>
<feature type="transmembrane region" description="Helical" evidence="1">
    <location>
        <begin position="7"/>
        <end position="31"/>
    </location>
</feature>